<gene>
    <name evidence="1" type="ORF">LCGC14_1566330</name>
</gene>
<proteinExistence type="predicted"/>
<evidence type="ECO:0000313" key="1">
    <source>
        <dbReference type="EMBL" id="KKM30254.1"/>
    </source>
</evidence>
<name>A0A0F9L1X4_9ZZZZ</name>
<dbReference type="AlphaFoldDB" id="A0A0F9L1X4"/>
<dbReference type="EMBL" id="LAZR01012158">
    <property type="protein sequence ID" value="KKM30254.1"/>
    <property type="molecule type" value="Genomic_DNA"/>
</dbReference>
<protein>
    <submittedName>
        <fullName evidence="1">Uncharacterized protein</fullName>
    </submittedName>
</protein>
<reference evidence="1" key="1">
    <citation type="journal article" date="2015" name="Nature">
        <title>Complex archaea that bridge the gap between prokaryotes and eukaryotes.</title>
        <authorList>
            <person name="Spang A."/>
            <person name="Saw J.H."/>
            <person name="Jorgensen S.L."/>
            <person name="Zaremba-Niedzwiedzka K."/>
            <person name="Martijn J."/>
            <person name="Lind A.E."/>
            <person name="van Eijk R."/>
            <person name="Schleper C."/>
            <person name="Guy L."/>
            <person name="Ettema T.J."/>
        </authorList>
    </citation>
    <scope>NUCLEOTIDE SEQUENCE</scope>
</reference>
<organism evidence="1">
    <name type="scientific">marine sediment metagenome</name>
    <dbReference type="NCBI Taxonomy" id="412755"/>
    <lineage>
        <taxon>unclassified sequences</taxon>
        <taxon>metagenomes</taxon>
        <taxon>ecological metagenomes</taxon>
    </lineage>
</organism>
<sequence length="50" mass="5644">HGGAFRQKEKVKIPDSQDSFYVKEVRPGVFMTKVGEPELPKTNSNFISYG</sequence>
<comment type="caution">
    <text evidence="1">The sequence shown here is derived from an EMBL/GenBank/DDBJ whole genome shotgun (WGS) entry which is preliminary data.</text>
</comment>
<accession>A0A0F9L1X4</accession>
<feature type="non-terminal residue" evidence="1">
    <location>
        <position position="1"/>
    </location>
</feature>